<evidence type="ECO:0000313" key="3">
    <source>
        <dbReference type="Proteomes" id="UP000053370"/>
    </source>
</evidence>
<keyword evidence="1" id="KW-1133">Transmembrane helix</keyword>
<feature type="transmembrane region" description="Helical" evidence="1">
    <location>
        <begin position="113"/>
        <end position="132"/>
    </location>
</feature>
<feature type="transmembrane region" description="Helical" evidence="1">
    <location>
        <begin position="164"/>
        <end position="186"/>
    </location>
</feature>
<dbReference type="OrthoDB" id="148359at2"/>
<evidence type="ECO:0008006" key="4">
    <source>
        <dbReference type="Google" id="ProtNLM"/>
    </source>
</evidence>
<gene>
    <name evidence="2" type="ORF">ATC1_11304</name>
</gene>
<dbReference type="Proteomes" id="UP000053370">
    <property type="component" value="Unassembled WGS sequence"/>
</dbReference>
<reference evidence="2" key="1">
    <citation type="journal article" date="2015" name="Genome Announc.">
        <title>Draft Genome Sequence of Anaerolineae Strain TC1, a Novel Isolate from a Methanogenic Wastewater Treatment System.</title>
        <authorList>
            <person name="Matsuura N."/>
            <person name="Tourlousse D.M."/>
            <person name="Sun L."/>
            <person name="Toyonaga M."/>
            <person name="Kuroda K."/>
            <person name="Ohashi A."/>
            <person name="Cruz R."/>
            <person name="Yamaguchi T."/>
            <person name="Sekiguchi Y."/>
        </authorList>
    </citation>
    <scope>NUCLEOTIDE SEQUENCE [LARGE SCALE GENOMIC DNA]</scope>
    <source>
        <strain evidence="2">TC1</strain>
    </source>
</reference>
<proteinExistence type="predicted"/>
<feature type="transmembrane region" description="Helical" evidence="1">
    <location>
        <begin position="361"/>
        <end position="380"/>
    </location>
</feature>
<dbReference type="AlphaFoldDB" id="A0A0K8PA33"/>
<feature type="transmembrane region" description="Helical" evidence="1">
    <location>
        <begin position="12"/>
        <end position="38"/>
    </location>
</feature>
<evidence type="ECO:0000256" key="1">
    <source>
        <dbReference type="SAM" id="Phobius"/>
    </source>
</evidence>
<feature type="transmembrane region" description="Helical" evidence="1">
    <location>
        <begin position="84"/>
        <end position="104"/>
    </location>
</feature>
<organism evidence="2">
    <name type="scientific">Flexilinea flocculi</name>
    <dbReference type="NCBI Taxonomy" id="1678840"/>
    <lineage>
        <taxon>Bacteria</taxon>
        <taxon>Bacillati</taxon>
        <taxon>Chloroflexota</taxon>
        <taxon>Anaerolineae</taxon>
        <taxon>Anaerolineales</taxon>
        <taxon>Anaerolineaceae</taxon>
        <taxon>Flexilinea</taxon>
    </lineage>
</organism>
<dbReference type="RefSeq" id="WP_062277563.1">
    <property type="nucleotide sequence ID" value="NZ_DF968179.1"/>
</dbReference>
<accession>A0A0K8PA33</accession>
<feature type="transmembrane region" description="Helical" evidence="1">
    <location>
        <begin position="327"/>
        <end position="346"/>
    </location>
</feature>
<name>A0A0K8PA33_9CHLR</name>
<feature type="transmembrane region" description="Helical" evidence="1">
    <location>
        <begin position="385"/>
        <end position="404"/>
    </location>
</feature>
<evidence type="ECO:0000313" key="2">
    <source>
        <dbReference type="EMBL" id="GAP39374.1"/>
    </source>
</evidence>
<keyword evidence="1" id="KW-0472">Membrane</keyword>
<feature type="transmembrane region" description="Helical" evidence="1">
    <location>
        <begin position="255"/>
        <end position="274"/>
    </location>
</feature>
<protein>
    <recommendedName>
        <fullName evidence="4">Glycosyltransferase RgtA/B/C/D-like domain-containing protein</fullName>
    </recommendedName>
</protein>
<keyword evidence="3" id="KW-1185">Reference proteome</keyword>
<dbReference type="STRING" id="1678840.ATC1_11304"/>
<feature type="transmembrane region" description="Helical" evidence="1">
    <location>
        <begin position="294"/>
        <end position="315"/>
    </location>
</feature>
<dbReference type="EMBL" id="DF968179">
    <property type="protein sequence ID" value="GAP39374.1"/>
    <property type="molecule type" value="Genomic_DNA"/>
</dbReference>
<feature type="transmembrane region" description="Helical" evidence="1">
    <location>
        <begin position="217"/>
        <end position="234"/>
    </location>
</feature>
<sequence>MRKRFRNIQIPFIFLPILLLIFSFFSYGILAGKLGIYWDDWAYVWTRLELGYKGLLRHFSFSRPVAGQIHNLAILMTGKNPLRIQLFGLIMRVLSSTMVGYLVYQIWGKSRYISYLCALFFIAYPGFTMQPIAINFSFSYFLIGILCLSFLLTIRAIRKHSRRILLEGFALILSGVNLFASEYFFLLELIRPLIISVEISKSEPNRRQIFLKSVLRSAPYGILFIFAAIYRMFFNQTQTSYYDFSILREIKTHPFTALASYVVTVIKDCYKVLVSAWLEIFHFPSPEILGQRTFLMYAAICLILFVSVLICLYFLRNSIDPKGKRPAIQLILIGIVSLILAGQPFWLTNTNLSFVFQNSRFTLPFILGVSFVWGGVFSLFRKTRILFVGLAAILIGLSAGRHFVNANEYRRDWTLTKDFFWQLKWRAPAIAENTVFITNVLPIRFSTDNSLTAPLNWIYADGYVNQTMPYMLYTNTKRENSLSGMEAGQPVFQEYLSAQFFGKTSDAISIYFNAPGCVHVLDPEVDLFNQMIPIIDRDAALLNNYSRILTDVSYQPLDSVIFGPEPVHGWCWYYEQADLSRQRKDWQKVVDLGNQAFSLSDYPNDPMERIPFIEGYAHVADWEQAVAQTTAALEVTPMMNNPLCVLWNRIDRDCQNSEEKNTSVNKIQKILDCSFLP</sequence>
<keyword evidence="1" id="KW-0812">Transmembrane</keyword>
<feature type="transmembrane region" description="Helical" evidence="1">
    <location>
        <begin position="138"/>
        <end position="157"/>
    </location>
</feature>